<comment type="subcellular location">
    <subcellularLocation>
        <location evidence="3 16">Cytoplasm</location>
    </subcellularLocation>
</comment>
<keyword evidence="10 16" id="KW-0479">Metal-binding</keyword>
<keyword evidence="7 16" id="KW-0963">Cytoplasm</keyword>
<keyword evidence="12 16" id="KW-0547">Nucleotide-binding</keyword>
<dbReference type="SUPFAM" id="SSF53271">
    <property type="entry name" value="PRTase-like"/>
    <property type="match status" value="1"/>
</dbReference>
<dbReference type="UniPathway" id="UPA00591">
    <property type="reaction ID" value="UER00648"/>
</dbReference>
<protein>
    <recommendedName>
        <fullName evidence="16">Hypoxanthine phosphoribosyltransferase</fullName>
        <ecNumber evidence="16">2.4.2.8</ecNumber>
    </recommendedName>
</protein>
<dbReference type="InterPro" id="IPR029057">
    <property type="entry name" value="PRTase-like"/>
</dbReference>
<comment type="catalytic activity">
    <reaction evidence="14">
        <text>GMP + diphosphate = guanine + 5-phospho-alpha-D-ribose 1-diphosphate</text>
        <dbReference type="Rhea" id="RHEA:25424"/>
        <dbReference type="ChEBI" id="CHEBI:16235"/>
        <dbReference type="ChEBI" id="CHEBI:33019"/>
        <dbReference type="ChEBI" id="CHEBI:58017"/>
        <dbReference type="ChEBI" id="CHEBI:58115"/>
        <dbReference type="EC" id="2.4.2.8"/>
    </reaction>
    <physiologicalReaction direction="right-to-left" evidence="14">
        <dbReference type="Rhea" id="RHEA:25426"/>
    </physiologicalReaction>
</comment>
<keyword evidence="11 16" id="KW-0660">Purine salvage</keyword>
<keyword evidence="19" id="KW-1185">Reference proteome</keyword>
<comment type="cofactor">
    <cofactor evidence="1 16">
        <name>Mg(2+)</name>
        <dbReference type="ChEBI" id="CHEBI:18420"/>
    </cofactor>
</comment>
<dbReference type="GO" id="GO:0000166">
    <property type="term" value="F:nucleotide binding"/>
    <property type="evidence" value="ECO:0007669"/>
    <property type="project" value="UniProtKB-KW"/>
</dbReference>
<evidence type="ECO:0000256" key="1">
    <source>
        <dbReference type="ARBA" id="ARBA00001946"/>
    </source>
</evidence>
<dbReference type="InterPro" id="IPR050408">
    <property type="entry name" value="HGPRT"/>
</dbReference>
<dbReference type="GO" id="GO:0032263">
    <property type="term" value="P:GMP salvage"/>
    <property type="evidence" value="ECO:0007669"/>
    <property type="project" value="TreeGrafter"/>
</dbReference>
<dbReference type="InterPro" id="IPR005904">
    <property type="entry name" value="Hxn_phspho_trans"/>
</dbReference>
<evidence type="ECO:0000256" key="8">
    <source>
        <dbReference type="ARBA" id="ARBA00022676"/>
    </source>
</evidence>
<dbReference type="GO" id="GO:0046100">
    <property type="term" value="P:hypoxanthine metabolic process"/>
    <property type="evidence" value="ECO:0007669"/>
    <property type="project" value="TreeGrafter"/>
</dbReference>
<sequence length="190" mass="21230">MHKLEILLAEEKIQAKVDELAGRINQDYAEKELLVVGILRGAFVFMADLVRKLDVSVIIDFVAVSSYGDETASSGVVRILKDLDETITGRHVLLVEDIIDTGLTLKYLYKNLKARRPASLKVCTLLDKPDRRKVDLVPDYNGFIIPDYFVVGYGLDCGQRFRNLPGIYVIDQGSGKETEGEEVKGEMIHG</sequence>
<dbReference type="GO" id="GO:0052657">
    <property type="term" value="F:guanine phosphoribosyltransferase activity"/>
    <property type="evidence" value="ECO:0007669"/>
    <property type="project" value="UniProtKB-ARBA"/>
</dbReference>
<dbReference type="InterPro" id="IPR000836">
    <property type="entry name" value="PRTase_dom"/>
</dbReference>
<dbReference type="NCBIfam" id="TIGR01203">
    <property type="entry name" value="HGPRTase"/>
    <property type="match status" value="1"/>
</dbReference>
<dbReference type="AlphaFoldDB" id="A0A0B7MHX0"/>
<feature type="domain" description="Phosphoribosyltransferase" evidence="17">
    <location>
        <begin position="6"/>
        <end position="156"/>
    </location>
</feature>
<keyword evidence="13 16" id="KW-0460">Magnesium</keyword>
<dbReference type="EMBL" id="CDRZ01000033">
    <property type="protein sequence ID" value="CEO87813.1"/>
    <property type="molecule type" value="Genomic_DNA"/>
</dbReference>
<dbReference type="GO" id="GO:0006166">
    <property type="term" value="P:purine ribonucleoside salvage"/>
    <property type="evidence" value="ECO:0007669"/>
    <property type="project" value="UniProtKB-KW"/>
</dbReference>
<dbReference type="GO" id="GO:0000287">
    <property type="term" value="F:magnesium ion binding"/>
    <property type="evidence" value="ECO:0007669"/>
    <property type="project" value="TreeGrafter"/>
</dbReference>
<evidence type="ECO:0000256" key="6">
    <source>
        <dbReference type="ARBA" id="ARBA00008391"/>
    </source>
</evidence>
<dbReference type="GO" id="GO:0032264">
    <property type="term" value="P:IMP salvage"/>
    <property type="evidence" value="ECO:0007669"/>
    <property type="project" value="UniProtKB-UniPathway"/>
</dbReference>
<evidence type="ECO:0000256" key="4">
    <source>
        <dbReference type="ARBA" id="ARBA00004669"/>
    </source>
</evidence>
<dbReference type="GO" id="GO:0004422">
    <property type="term" value="F:hypoxanthine phosphoribosyltransferase activity"/>
    <property type="evidence" value="ECO:0007669"/>
    <property type="project" value="InterPro"/>
</dbReference>
<proteinExistence type="inferred from homology"/>
<dbReference type="RefSeq" id="WP_044664108.1">
    <property type="nucleotide sequence ID" value="NZ_CDRZ01000033.1"/>
</dbReference>
<gene>
    <name evidence="18" type="primary">hprT</name>
    <name evidence="18" type="ORF">SSCH_1280003</name>
</gene>
<dbReference type="EC" id="2.4.2.8" evidence="16"/>
<evidence type="ECO:0000313" key="18">
    <source>
        <dbReference type="EMBL" id="CEO87813.1"/>
    </source>
</evidence>
<evidence type="ECO:0000259" key="17">
    <source>
        <dbReference type="Pfam" id="PF00156"/>
    </source>
</evidence>
<evidence type="ECO:0000313" key="19">
    <source>
        <dbReference type="Proteomes" id="UP000046155"/>
    </source>
</evidence>
<evidence type="ECO:0000256" key="14">
    <source>
        <dbReference type="ARBA" id="ARBA00048811"/>
    </source>
</evidence>
<evidence type="ECO:0000256" key="2">
    <source>
        <dbReference type="ARBA" id="ARBA00002049"/>
    </source>
</evidence>
<dbReference type="Proteomes" id="UP000046155">
    <property type="component" value="Unassembled WGS sequence"/>
</dbReference>
<evidence type="ECO:0000256" key="10">
    <source>
        <dbReference type="ARBA" id="ARBA00022723"/>
    </source>
</evidence>
<organism evidence="18 19">
    <name type="scientific">Syntrophaceticus schinkii</name>
    <dbReference type="NCBI Taxonomy" id="499207"/>
    <lineage>
        <taxon>Bacteria</taxon>
        <taxon>Bacillati</taxon>
        <taxon>Bacillota</taxon>
        <taxon>Clostridia</taxon>
        <taxon>Thermoanaerobacterales</taxon>
        <taxon>Thermoanaerobacterales Family III. Incertae Sedis</taxon>
        <taxon>Syntrophaceticus</taxon>
    </lineage>
</organism>
<dbReference type="GO" id="GO:0006178">
    <property type="term" value="P:guanine salvage"/>
    <property type="evidence" value="ECO:0007669"/>
    <property type="project" value="TreeGrafter"/>
</dbReference>
<evidence type="ECO:0000256" key="15">
    <source>
        <dbReference type="ARBA" id="ARBA00049402"/>
    </source>
</evidence>
<reference evidence="19" key="1">
    <citation type="submission" date="2015-01" db="EMBL/GenBank/DDBJ databases">
        <authorList>
            <person name="Manzoor Shahid"/>
            <person name="Zubair Saima"/>
        </authorList>
    </citation>
    <scope>NUCLEOTIDE SEQUENCE [LARGE SCALE GENOMIC DNA]</scope>
    <source>
        <strain evidence="19">Sp3</strain>
    </source>
</reference>
<evidence type="ECO:0000256" key="13">
    <source>
        <dbReference type="ARBA" id="ARBA00022842"/>
    </source>
</evidence>
<evidence type="ECO:0000256" key="12">
    <source>
        <dbReference type="ARBA" id="ARBA00022741"/>
    </source>
</evidence>
<dbReference type="FunFam" id="3.40.50.2020:FF:000006">
    <property type="entry name" value="Hypoxanthine phosphoribosyltransferase"/>
    <property type="match status" value="1"/>
</dbReference>
<comment type="pathway">
    <text evidence="5">Purine metabolism; GMP biosynthesis via salvage pathway; GMP from guanine: step 1/1.</text>
</comment>
<evidence type="ECO:0000256" key="16">
    <source>
        <dbReference type="RuleBase" id="RU364099"/>
    </source>
</evidence>
<comment type="pathway">
    <text evidence="4 16">Purine metabolism; IMP biosynthesis via salvage pathway; IMP from hypoxanthine: step 1/1.</text>
</comment>
<evidence type="ECO:0000256" key="7">
    <source>
        <dbReference type="ARBA" id="ARBA00022490"/>
    </source>
</evidence>
<comment type="similarity">
    <text evidence="6 16">Belongs to the purine/pyrimidine phosphoribosyltransferase family.</text>
</comment>
<dbReference type="Gene3D" id="3.40.50.2020">
    <property type="match status" value="1"/>
</dbReference>
<evidence type="ECO:0000256" key="3">
    <source>
        <dbReference type="ARBA" id="ARBA00004496"/>
    </source>
</evidence>
<evidence type="ECO:0000256" key="5">
    <source>
        <dbReference type="ARBA" id="ARBA00004676"/>
    </source>
</evidence>
<keyword evidence="9 16" id="KW-0808">Transferase</keyword>
<accession>A0A0B7MHX0</accession>
<dbReference type="CDD" id="cd06223">
    <property type="entry name" value="PRTases_typeI"/>
    <property type="match status" value="1"/>
</dbReference>
<dbReference type="OrthoDB" id="9802824at2"/>
<evidence type="ECO:0000256" key="11">
    <source>
        <dbReference type="ARBA" id="ARBA00022726"/>
    </source>
</evidence>
<dbReference type="GO" id="GO:0005829">
    <property type="term" value="C:cytosol"/>
    <property type="evidence" value="ECO:0007669"/>
    <property type="project" value="TreeGrafter"/>
</dbReference>
<keyword evidence="8 16" id="KW-0328">Glycosyltransferase</keyword>
<comment type="catalytic activity">
    <reaction evidence="15">
        <text>IMP + diphosphate = hypoxanthine + 5-phospho-alpha-D-ribose 1-diphosphate</text>
        <dbReference type="Rhea" id="RHEA:17973"/>
        <dbReference type="ChEBI" id="CHEBI:17368"/>
        <dbReference type="ChEBI" id="CHEBI:33019"/>
        <dbReference type="ChEBI" id="CHEBI:58017"/>
        <dbReference type="ChEBI" id="CHEBI:58053"/>
        <dbReference type="EC" id="2.4.2.8"/>
    </reaction>
    <physiologicalReaction direction="right-to-left" evidence="15">
        <dbReference type="Rhea" id="RHEA:17975"/>
    </physiologicalReaction>
</comment>
<evidence type="ECO:0000256" key="9">
    <source>
        <dbReference type="ARBA" id="ARBA00022679"/>
    </source>
</evidence>
<name>A0A0B7MHX0_9FIRM</name>
<dbReference type="Pfam" id="PF00156">
    <property type="entry name" value="Pribosyltran"/>
    <property type="match status" value="1"/>
</dbReference>
<dbReference type="PANTHER" id="PTHR43340:SF1">
    <property type="entry name" value="HYPOXANTHINE PHOSPHORIBOSYLTRANSFERASE"/>
    <property type="match status" value="1"/>
</dbReference>
<comment type="function">
    <text evidence="2">Purine salvage pathway enzyme that catalyzes the transfer of the ribosyl-5-phosphate group from 5-phospho-alpha-D-ribose 1-diphosphate (PRPP) to the N9 position of the 6-oxopurines hypoxanthine and guanine to form the corresponding ribonucleotides IMP (inosine 5'-monophosphate) and GMP (guanosine 5'-monophosphate), with the release of PPi.</text>
</comment>
<dbReference type="PANTHER" id="PTHR43340">
    <property type="entry name" value="HYPOXANTHINE-GUANINE PHOSPHORIBOSYLTRANSFERASE"/>
    <property type="match status" value="1"/>
</dbReference>